<feature type="DNA-binding region" description="HMG box" evidence="1">
    <location>
        <begin position="7"/>
        <end position="72"/>
    </location>
</feature>
<reference evidence="3 4" key="1">
    <citation type="journal article" date="2024" name="bioRxiv">
        <title>A reference genome for Trichogramma kaykai: A tiny desert-dwelling parasitoid wasp with competing sex-ratio distorters.</title>
        <authorList>
            <person name="Culotta J."/>
            <person name="Lindsey A.R."/>
        </authorList>
    </citation>
    <scope>NUCLEOTIDE SEQUENCE [LARGE SCALE GENOMIC DNA]</scope>
    <source>
        <strain evidence="3 4">KSX58</strain>
    </source>
</reference>
<dbReference type="EMBL" id="JBJJXI010000106">
    <property type="protein sequence ID" value="KAL3392349.1"/>
    <property type="molecule type" value="Genomic_DNA"/>
</dbReference>
<dbReference type="InterPro" id="IPR009071">
    <property type="entry name" value="HMG_box_dom"/>
</dbReference>
<feature type="domain" description="HMG box" evidence="2">
    <location>
        <begin position="7"/>
        <end position="72"/>
    </location>
</feature>
<comment type="caution">
    <text evidence="3">The sequence shown here is derived from an EMBL/GenBank/DDBJ whole genome shotgun (WGS) entry which is preliminary data.</text>
</comment>
<organism evidence="3 4">
    <name type="scientific">Trichogramma kaykai</name>
    <dbReference type="NCBI Taxonomy" id="54128"/>
    <lineage>
        <taxon>Eukaryota</taxon>
        <taxon>Metazoa</taxon>
        <taxon>Ecdysozoa</taxon>
        <taxon>Arthropoda</taxon>
        <taxon>Hexapoda</taxon>
        <taxon>Insecta</taxon>
        <taxon>Pterygota</taxon>
        <taxon>Neoptera</taxon>
        <taxon>Endopterygota</taxon>
        <taxon>Hymenoptera</taxon>
        <taxon>Apocrita</taxon>
        <taxon>Proctotrupomorpha</taxon>
        <taxon>Chalcidoidea</taxon>
        <taxon>Trichogrammatidae</taxon>
        <taxon>Trichogramma</taxon>
    </lineage>
</organism>
<evidence type="ECO:0000256" key="1">
    <source>
        <dbReference type="PROSITE-ProRule" id="PRU00267"/>
    </source>
</evidence>
<dbReference type="AlphaFoldDB" id="A0ABD2WI12"/>
<dbReference type="Proteomes" id="UP001627154">
    <property type="component" value="Unassembled WGS sequence"/>
</dbReference>
<protein>
    <recommendedName>
        <fullName evidence="2">HMG box domain-containing protein</fullName>
    </recommendedName>
</protein>
<dbReference type="SMART" id="SM00398">
    <property type="entry name" value="HMG"/>
    <property type="match status" value="1"/>
</dbReference>
<gene>
    <name evidence="3" type="ORF">TKK_013175</name>
</gene>
<accession>A0ABD2WI12</accession>
<sequence>MTGLGKPKKPMSSFIKFMTEQNLERNKGIKYSEWLKSVGEKWKSTPYHIKKLYEDEANQALTLYKEKMMMWEKKMISEGNDDILKKINSLRKLKKND</sequence>
<evidence type="ECO:0000313" key="4">
    <source>
        <dbReference type="Proteomes" id="UP001627154"/>
    </source>
</evidence>
<name>A0ABD2WI12_9HYME</name>
<dbReference type="Gene3D" id="1.10.30.10">
    <property type="entry name" value="High mobility group box domain"/>
    <property type="match status" value="1"/>
</dbReference>
<dbReference type="Pfam" id="PF00505">
    <property type="entry name" value="HMG_box"/>
    <property type="match status" value="1"/>
</dbReference>
<keyword evidence="1" id="KW-0238">DNA-binding</keyword>
<dbReference type="GO" id="GO:0003677">
    <property type="term" value="F:DNA binding"/>
    <property type="evidence" value="ECO:0007669"/>
    <property type="project" value="UniProtKB-UniRule"/>
</dbReference>
<dbReference type="SUPFAM" id="SSF47095">
    <property type="entry name" value="HMG-box"/>
    <property type="match status" value="1"/>
</dbReference>
<dbReference type="InterPro" id="IPR036910">
    <property type="entry name" value="HMG_box_dom_sf"/>
</dbReference>
<keyword evidence="4" id="KW-1185">Reference proteome</keyword>
<dbReference type="PROSITE" id="PS50118">
    <property type="entry name" value="HMG_BOX_2"/>
    <property type="match status" value="1"/>
</dbReference>
<evidence type="ECO:0000259" key="2">
    <source>
        <dbReference type="PROSITE" id="PS50118"/>
    </source>
</evidence>
<proteinExistence type="predicted"/>
<evidence type="ECO:0000313" key="3">
    <source>
        <dbReference type="EMBL" id="KAL3392349.1"/>
    </source>
</evidence>
<dbReference type="GO" id="GO:0005634">
    <property type="term" value="C:nucleus"/>
    <property type="evidence" value="ECO:0007669"/>
    <property type="project" value="UniProtKB-UniRule"/>
</dbReference>
<keyword evidence="1" id="KW-0539">Nucleus</keyword>